<evidence type="ECO:0000256" key="4">
    <source>
        <dbReference type="ARBA" id="ARBA00022741"/>
    </source>
</evidence>
<dbReference type="GO" id="GO:0009117">
    <property type="term" value="P:nucleotide metabolic process"/>
    <property type="evidence" value="ECO:0007669"/>
    <property type="project" value="UniProtKB-KW"/>
</dbReference>
<keyword evidence="2 10" id="KW-0963">Cytoplasm</keyword>
<dbReference type="FunFam" id="3.90.950.10:FF:000009">
    <property type="entry name" value="Inosine triphosphate pyrophosphatase"/>
    <property type="match status" value="1"/>
</dbReference>
<comment type="cofactor">
    <cofactor evidence="10">
        <name>Mg(2+)</name>
        <dbReference type="ChEBI" id="CHEBI:18420"/>
    </cofactor>
    <cofactor evidence="10">
        <name>Mn(2+)</name>
        <dbReference type="ChEBI" id="CHEBI:29035"/>
    </cofactor>
    <text evidence="10">Binds 1 divalent metal cation per subunit; can use either Mg(2+) or Mn(2+).</text>
</comment>
<evidence type="ECO:0000256" key="6">
    <source>
        <dbReference type="ARBA" id="ARBA00022842"/>
    </source>
</evidence>
<feature type="binding site" evidence="10">
    <location>
        <begin position="193"/>
        <end position="194"/>
    </location>
    <ligand>
        <name>ITP</name>
        <dbReference type="ChEBI" id="CHEBI:61402"/>
    </ligand>
</feature>
<comment type="function">
    <text evidence="10">Pyrophosphatase that hydrolyzes non-canonical purine nucleotides such as inosine triphosphate (ITP), deoxyinosine triphosphate (dITP) or xanthosine 5'-triphosphate (XTP) to their respective monophosphate derivatives. The enzyme does not distinguish between the deoxy- and ribose forms. Probably excludes non-canonical purines from RNA and DNA precursor pools, thus preventing their incorporation into RNA and DNA and avoiding chromosomal lesions.</text>
</comment>
<comment type="catalytic activity">
    <reaction evidence="10">
        <text>ITP + H2O = IMP + diphosphate + H(+)</text>
        <dbReference type="Rhea" id="RHEA:29399"/>
        <dbReference type="ChEBI" id="CHEBI:15377"/>
        <dbReference type="ChEBI" id="CHEBI:15378"/>
        <dbReference type="ChEBI" id="CHEBI:33019"/>
        <dbReference type="ChEBI" id="CHEBI:58053"/>
        <dbReference type="ChEBI" id="CHEBI:61402"/>
        <dbReference type="EC" id="3.6.1.66"/>
    </reaction>
</comment>
<keyword evidence="3 10" id="KW-0479">Metal-binding</keyword>
<dbReference type="eggNOG" id="KOG3222">
    <property type="taxonomic scope" value="Eukaryota"/>
</dbReference>
<dbReference type="Pfam" id="PF01725">
    <property type="entry name" value="Ham1p_like"/>
    <property type="match status" value="1"/>
</dbReference>
<comment type="catalytic activity">
    <reaction evidence="10">
        <text>dITP + H2O = dIMP + diphosphate + H(+)</text>
        <dbReference type="Rhea" id="RHEA:28342"/>
        <dbReference type="ChEBI" id="CHEBI:15377"/>
        <dbReference type="ChEBI" id="CHEBI:15378"/>
        <dbReference type="ChEBI" id="CHEBI:33019"/>
        <dbReference type="ChEBI" id="CHEBI:61194"/>
        <dbReference type="ChEBI" id="CHEBI:61382"/>
        <dbReference type="EC" id="3.6.1.66"/>
    </reaction>
</comment>
<comment type="catalytic activity">
    <reaction evidence="10">
        <text>XTP + H2O = XMP + diphosphate + H(+)</text>
        <dbReference type="Rhea" id="RHEA:28610"/>
        <dbReference type="ChEBI" id="CHEBI:15377"/>
        <dbReference type="ChEBI" id="CHEBI:15378"/>
        <dbReference type="ChEBI" id="CHEBI:33019"/>
        <dbReference type="ChEBI" id="CHEBI:57464"/>
        <dbReference type="ChEBI" id="CHEBI:61314"/>
        <dbReference type="EC" id="3.6.1.66"/>
    </reaction>
</comment>
<feature type="binding site" evidence="10">
    <location>
        <begin position="8"/>
        <end position="13"/>
    </location>
    <ligand>
        <name>ITP</name>
        <dbReference type="ChEBI" id="CHEBI:61402"/>
    </ligand>
</feature>
<dbReference type="GO" id="GO:0035870">
    <property type="term" value="F:dITP diphosphatase activity"/>
    <property type="evidence" value="ECO:0007669"/>
    <property type="project" value="UniProtKB-UniRule"/>
</dbReference>
<evidence type="ECO:0000256" key="1">
    <source>
        <dbReference type="ARBA" id="ARBA00008023"/>
    </source>
</evidence>
<feature type="binding site" evidence="10">
    <location>
        <position position="68"/>
    </location>
    <ligand>
        <name>ITP</name>
        <dbReference type="ChEBI" id="CHEBI:61402"/>
    </ligand>
</feature>
<dbReference type="CDD" id="cd00515">
    <property type="entry name" value="HAM1"/>
    <property type="match status" value="1"/>
</dbReference>
<feature type="binding site" evidence="10">
    <location>
        <begin position="84"/>
        <end position="85"/>
    </location>
    <ligand>
        <name>ITP</name>
        <dbReference type="ChEBI" id="CHEBI:61402"/>
    </ligand>
</feature>
<comment type="subcellular location">
    <subcellularLocation>
        <location evidence="10">Cytoplasm</location>
    </subcellularLocation>
    <subcellularLocation>
        <location evidence="10">Nucleus</location>
    </subcellularLocation>
</comment>
<evidence type="ECO:0000256" key="7">
    <source>
        <dbReference type="ARBA" id="ARBA00023080"/>
    </source>
</evidence>
<proteinExistence type="inferred from homology"/>
<dbReference type="FunCoup" id="A5E2N2">
    <property type="interactions" value="718"/>
</dbReference>
<dbReference type="OMA" id="YDPIFQP"/>
<dbReference type="InterPro" id="IPR029001">
    <property type="entry name" value="ITPase-like_fam"/>
</dbReference>
<dbReference type="GO" id="GO:0036220">
    <property type="term" value="F:ITP diphosphatase activity"/>
    <property type="evidence" value="ECO:0007669"/>
    <property type="project" value="UniProtKB-UniRule"/>
</dbReference>
<dbReference type="GO" id="GO:0036222">
    <property type="term" value="F:XTP diphosphatase activity"/>
    <property type="evidence" value="ECO:0007669"/>
    <property type="project" value="UniProtKB-UniRule"/>
</dbReference>
<dbReference type="InterPro" id="IPR002637">
    <property type="entry name" value="RdgB/HAM1"/>
</dbReference>
<gene>
    <name evidence="10" type="primary">HAM1</name>
    <name evidence="11" type="ORF">LELG_03869</name>
</gene>
<feature type="binding site" evidence="10">
    <location>
        <begin position="165"/>
        <end position="168"/>
    </location>
    <ligand>
        <name>ITP</name>
        <dbReference type="ChEBI" id="CHEBI:61402"/>
    </ligand>
</feature>
<dbReference type="GO" id="GO:0005634">
    <property type="term" value="C:nucleus"/>
    <property type="evidence" value="ECO:0007669"/>
    <property type="project" value="UniProtKB-SubCell"/>
</dbReference>
<feature type="binding site" evidence="10">
    <location>
        <position position="84"/>
    </location>
    <ligand>
        <name>Mg(2+)</name>
        <dbReference type="ChEBI" id="CHEBI:18420"/>
    </ligand>
</feature>
<accession>A5E2N2</accession>
<evidence type="ECO:0000256" key="3">
    <source>
        <dbReference type="ARBA" id="ARBA00022723"/>
    </source>
</evidence>
<protein>
    <recommendedName>
        <fullName evidence="10">Inosine triphosphate pyrophosphatase</fullName>
        <shortName evidence="10">ITPase</shortName>
        <shortName evidence="10">Inosine triphosphatase</shortName>
        <ecNumber evidence="10">3.6.1.66</ecNumber>
    </recommendedName>
    <alternativeName>
        <fullName evidence="10">Non-canonical purine NTP pyrophosphatase</fullName>
    </alternativeName>
    <alternativeName>
        <fullName evidence="10">Non-standard purine NTP pyrophosphatase</fullName>
    </alternativeName>
    <alternativeName>
        <fullName evidence="10">Nucleoside-triphosphate diphosphatase</fullName>
    </alternativeName>
    <alternativeName>
        <fullName evidence="10">Nucleoside-triphosphate pyrophosphatase</fullName>
        <shortName evidence="10">NTPase</shortName>
    </alternativeName>
    <alternativeName>
        <fullName evidence="10">XTP/dITP diphosphatase</fullName>
    </alternativeName>
</protein>
<reference evidence="11 12" key="1">
    <citation type="journal article" date="2009" name="Nature">
        <title>Evolution of pathogenicity and sexual reproduction in eight Candida genomes.</title>
        <authorList>
            <person name="Butler G."/>
            <person name="Rasmussen M.D."/>
            <person name="Lin M.F."/>
            <person name="Santos M.A."/>
            <person name="Sakthikumar S."/>
            <person name="Munro C.A."/>
            <person name="Rheinbay E."/>
            <person name="Grabherr M."/>
            <person name="Forche A."/>
            <person name="Reedy J.L."/>
            <person name="Agrafioti I."/>
            <person name="Arnaud M.B."/>
            <person name="Bates S."/>
            <person name="Brown A.J."/>
            <person name="Brunke S."/>
            <person name="Costanzo M.C."/>
            <person name="Fitzpatrick D.A."/>
            <person name="de Groot P.W."/>
            <person name="Harris D."/>
            <person name="Hoyer L.L."/>
            <person name="Hube B."/>
            <person name="Klis F.M."/>
            <person name="Kodira C."/>
            <person name="Lennard N."/>
            <person name="Logue M.E."/>
            <person name="Martin R."/>
            <person name="Neiman A.M."/>
            <person name="Nikolaou E."/>
            <person name="Quail M.A."/>
            <person name="Quinn J."/>
            <person name="Santos M.C."/>
            <person name="Schmitzberger F.F."/>
            <person name="Sherlock G."/>
            <person name="Shah P."/>
            <person name="Silverstein K.A."/>
            <person name="Skrzypek M.S."/>
            <person name="Soll D."/>
            <person name="Staggs R."/>
            <person name="Stansfield I."/>
            <person name="Stumpf M.P."/>
            <person name="Sudbery P.E."/>
            <person name="Srikantha T."/>
            <person name="Zeng Q."/>
            <person name="Berman J."/>
            <person name="Berriman M."/>
            <person name="Heitman J."/>
            <person name="Gow N.A."/>
            <person name="Lorenz M.C."/>
            <person name="Birren B.W."/>
            <person name="Kellis M."/>
            <person name="Cuomo C.A."/>
        </authorList>
    </citation>
    <scope>NUCLEOTIDE SEQUENCE [LARGE SCALE GENOMIC DNA]</scope>
    <source>
        <strain evidence="12">ATCC 11503 / BCRC 21390 / CBS 2605 / JCM 1781 / NBRC 1676 / NRRL YB-4239</strain>
    </source>
</reference>
<feature type="binding site" evidence="10">
    <location>
        <position position="56"/>
    </location>
    <ligand>
        <name>Mg(2+)</name>
        <dbReference type="ChEBI" id="CHEBI:18420"/>
    </ligand>
</feature>
<evidence type="ECO:0000256" key="2">
    <source>
        <dbReference type="ARBA" id="ARBA00022490"/>
    </source>
</evidence>
<organism evidence="11 12">
    <name type="scientific">Lodderomyces elongisporus (strain ATCC 11503 / CBS 2605 / JCM 1781 / NBRC 1676 / NRRL YB-4239)</name>
    <name type="common">Yeast</name>
    <name type="synonym">Saccharomyces elongisporus</name>
    <dbReference type="NCBI Taxonomy" id="379508"/>
    <lineage>
        <taxon>Eukaryota</taxon>
        <taxon>Fungi</taxon>
        <taxon>Dikarya</taxon>
        <taxon>Ascomycota</taxon>
        <taxon>Saccharomycotina</taxon>
        <taxon>Pichiomycetes</taxon>
        <taxon>Debaryomycetaceae</taxon>
        <taxon>Candida/Lodderomyces clade</taxon>
        <taxon>Lodderomyces</taxon>
    </lineage>
</organism>
<sequence>MSTITFVTGNANKLREVVAILSTSTSSRNPSTDSSSQEVNTVGKFTIENRALDLDEVQGTTESIIIHKARSAAIIIGGPVLVEDTCLGFDAYKQLPGPYIKWFVSALGLDGLVKMLDGFEDKSASAICTFGYCSGPGADGEEPEVKVFQGVTRGKIVQSRGPTNFGWDSVFQPDGYEETYAEMDKSVKNSISHRYKALDKVRDYLLSL</sequence>
<dbReference type="PANTHER" id="PTHR11067">
    <property type="entry name" value="INOSINE TRIPHOSPHATE PYROPHOSPHATASE/HAM1 PROTEIN"/>
    <property type="match status" value="1"/>
</dbReference>
<evidence type="ECO:0000256" key="5">
    <source>
        <dbReference type="ARBA" id="ARBA00022801"/>
    </source>
</evidence>
<name>A5E2N2_LODEL</name>
<dbReference type="HAMAP" id="MF_03148">
    <property type="entry name" value="HAM1_NTPase"/>
    <property type="match status" value="1"/>
</dbReference>
<dbReference type="OrthoDB" id="6288734at2759"/>
<evidence type="ECO:0000256" key="9">
    <source>
        <dbReference type="ARBA" id="ARBA00023242"/>
    </source>
</evidence>
<evidence type="ECO:0000313" key="12">
    <source>
        <dbReference type="Proteomes" id="UP000001996"/>
    </source>
</evidence>
<dbReference type="AlphaFoldDB" id="A5E2N2"/>
<dbReference type="VEuPathDB" id="FungiDB:LELG_03869"/>
<dbReference type="GO" id="GO:0046872">
    <property type="term" value="F:metal ion binding"/>
    <property type="evidence" value="ECO:0007669"/>
    <property type="project" value="UniProtKB-KW"/>
</dbReference>
<dbReference type="GO" id="GO:0009204">
    <property type="term" value="P:deoxyribonucleoside triphosphate catabolic process"/>
    <property type="evidence" value="ECO:0007669"/>
    <property type="project" value="UniProtKB-UniRule"/>
</dbReference>
<keyword evidence="6 10" id="KW-0460">Magnesium</keyword>
<evidence type="ECO:0000256" key="10">
    <source>
        <dbReference type="HAMAP-Rule" id="MF_03148"/>
    </source>
</evidence>
<evidence type="ECO:0000256" key="8">
    <source>
        <dbReference type="ARBA" id="ARBA00023211"/>
    </source>
</evidence>
<dbReference type="HOGENOM" id="CLU_082080_1_1_1"/>
<keyword evidence="5 10" id="KW-0378">Hydrolase</keyword>
<keyword evidence="9 10" id="KW-0539">Nucleus</keyword>
<dbReference type="KEGG" id="lel:PVL30_004693"/>
<keyword evidence="7 10" id="KW-0546">Nucleotide metabolism</keyword>
<dbReference type="GeneID" id="5231877"/>
<dbReference type="GO" id="GO:0005737">
    <property type="term" value="C:cytoplasm"/>
    <property type="evidence" value="ECO:0007669"/>
    <property type="project" value="UniProtKB-SubCell"/>
</dbReference>
<evidence type="ECO:0000313" key="11">
    <source>
        <dbReference type="EMBL" id="EDK45690.1"/>
    </source>
</evidence>
<dbReference type="InParanoid" id="A5E2N2"/>
<dbReference type="InterPro" id="IPR027502">
    <property type="entry name" value="ITPase"/>
</dbReference>
<dbReference type="STRING" id="379508.A5E2N2"/>
<comment type="similarity">
    <text evidence="1 10">Belongs to the HAM1 NTPase family.</text>
</comment>
<dbReference type="PANTHER" id="PTHR11067:SF9">
    <property type="entry name" value="INOSINE TRIPHOSPHATE PYROPHOSPHATASE"/>
    <property type="match status" value="1"/>
</dbReference>
<keyword evidence="4 10" id="KW-0547">Nucleotide-binding</keyword>
<dbReference type="EMBL" id="CH981528">
    <property type="protein sequence ID" value="EDK45690.1"/>
    <property type="molecule type" value="Genomic_DNA"/>
</dbReference>
<dbReference type="GO" id="GO:0000166">
    <property type="term" value="F:nucleotide binding"/>
    <property type="evidence" value="ECO:0007669"/>
    <property type="project" value="UniProtKB-KW"/>
</dbReference>
<dbReference type="EC" id="3.6.1.66" evidence="10"/>
<dbReference type="SUPFAM" id="SSF52972">
    <property type="entry name" value="ITPase-like"/>
    <property type="match status" value="1"/>
</dbReference>
<dbReference type="Gene3D" id="3.90.950.10">
    <property type="match status" value="1"/>
</dbReference>
<feature type="binding site" evidence="10">
    <location>
        <position position="188"/>
    </location>
    <ligand>
        <name>ITP</name>
        <dbReference type="ChEBI" id="CHEBI:61402"/>
    </ligand>
</feature>
<keyword evidence="8 10" id="KW-0464">Manganese</keyword>
<comment type="subunit">
    <text evidence="10">Homodimer.</text>
</comment>
<keyword evidence="12" id="KW-1185">Reference proteome</keyword>
<dbReference type="Proteomes" id="UP000001996">
    <property type="component" value="Unassembled WGS sequence"/>
</dbReference>